<dbReference type="PROSITE" id="PS51257">
    <property type="entry name" value="PROKAR_LIPOPROTEIN"/>
    <property type="match status" value="1"/>
</dbReference>
<dbReference type="CDD" id="cd00118">
    <property type="entry name" value="LysM"/>
    <property type="match status" value="2"/>
</dbReference>
<dbReference type="PRINTS" id="PR01217">
    <property type="entry name" value="PRICHEXTENSN"/>
</dbReference>
<sequence>MAPLIRRSTPALLVMLLATACIPAPDRPAPSQRPAPSRTPPKATPPKATPPKAKPPRTTKRTTTPTPAPAPAPQPPAPPPPPPPAVSEAASPPPPPAWQVRTVTPAAVEVAAQTYVVKPGDTLRGISDKTGAASEAIARINRIEPPFKILVGQKLKIPGGRYHKVGKGETGIAIARAYGVEWKRIAEINDLEEPYILRDGQRLLLPSQHEVASMSADERAAAFRVDIEDLISGSEPALATSEQPAPPVPTAAKPVAPTVAVAEPSRFDGRFAWPVRGPVLRGFGRYSSGQINQGINIGTPRGTPIAAAADGVVAYVGQDIPAYGTLVLLRHGDGWISAYGYADSITVTRGQKVVKGQTIAKSGSSPYTPEPQLHFEIRSGLKPVNPLSYLPSRS</sequence>
<dbReference type="PANTHER" id="PTHR21666">
    <property type="entry name" value="PEPTIDASE-RELATED"/>
    <property type="match status" value="1"/>
</dbReference>
<dbReference type="InterPro" id="IPR050570">
    <property type="entry name" value="Cell_wall_metabolism_enzyme"/>
</dbReference>
<dbReference type="InterPro" id="IPR036779">
    <property type="entry name" value="LysM_dom_sf"/>
</dbReference>
<evidence type="ECO:0000313" key="5">
    <source>
        <dbReference type="EMBL" id="ABQ67007.1"/>
    </source>
</evidence>
<keyword evidence="3" id="KW-0732">Signal</keyword>
<dbReference type="KEGG" id="swi:Swit_0639"/>
<gene>
    <name evidence="5" type="ordered locus">Swit_0639</name>
</gene>
<dbReference type="Pfam" id="PF01476">
    <property type="entry name" value="LysM"/>
    <property type="match status" value="2"/>
</dbReference>
<evidence type="ECO:0000256" key="3">
    <source>
        <dbReference type="SAM" id="SignalP"/>
    </source>
</evidence>
<dbReference type="GO" id="GO:0004222">
    <property type="term" value="F:metalloendopeptidase activity"/>
    <property type="evidence" value="ECO:0007669"/>
    <property type="project" value="TreeGrafter"/>
</dbReference>
<feature type="compositionally biased region" description="Pro residues" evidence="2">
    <location>
        <begin position="25"/>
        <end position="53"/>
    </location>
</feature>
<dbReference type="AlphaFoldDB" id="A0A9J9LB66"/>
<reference evidence="5 6" key="1">
    <citation type="journal article" date="2010" name="J. Bacteriol.">
        <title>Genome sequence of the dioxin-mineralizing bacterium Sphingomonas wittichii RW1.</title>
        <authorList>
            <person name="Miller T.R."/>
            <person name="Delcher A.L."/>
            <person name="Salzberg S.L."/>
            <person name="Saunders E."/>
            <person name="Detter J.C."/>
            <person name="Halden R.U."/>
        </authorList>
    </citation>
    <scope>NUCLEOTIDE SEQUENCE [LARGE SCALE GENOMIC DNA]</scope>
    <source>
        <strain evidence="6">DSM 6014 / CCUG 31198 / JCM 15750 / NBRC 105917 / EY 4224 / RW1</strain>
    </source>
</reference>
<dbReference type="CDD" id="cd12797">
    <property type="entry name" value="M23_peptidase"/>
    <property type="match status" value="1"/>
</dbReference>
<feature type="region of interest" description="Disordered" evidence="2">
    <location>
        <begin position="23"/>
        <end position="99"/>
    </location>
</feature>
<feature type="domain" description="LysM" evidence="4">
    <location>
        <begin position="113"/>
        <end position="157"/>
    </location>
</feature>
<evidence type="ECO:0000256" key="1">
    <source>
        <dbReference type="ARBA" id="ARBA00038420"/>
    </source>
</evidence>
<evidence type="ECO:0000259" key="4">
    <source>
        <dbReference type="PROSITE" id="PS51782"/>
    </source>
</evidence>
<dbReference type="PANTHER" id="PTHR21666:SF263">
    <property type="entry name" value="MUREIN HYDROLASE ACTIVATOR NLPD"/>
    <property type="match status" value="1"/>
</dbReference>
<dbReference type="Pfam" id="PF01551">
    <property type="entry name" value="Peptidase_M23"/>
    <property type="match status" value="1"/>
</dbReference>
<dbReference type="PROSITE" id="PS51782">
    <property type="entry name" value="LYSM"/>
    <property type="match status" value="2"/>
</dbReference>
<dbReference type="Proteomes" id="UP000001989">
    <property type="component" value="Chromosome"/>
</dbReference>
<dbReference type="Gene3D" id="3.10.350.10">
    <property type="entry name" value="LysM domain"/>
    <property type="match status" value="2"/>
</dbReference>
<evidence type="ECO:0000256" key="2">
    <source>
        <dbReference type="SAM" id="MobiDB-lite"/>
    </source>
</evidence>
<dbReference type="SUPFAM" id="SSF51261">
    <property type="entry name" value="Duplicated hybrid motif"/>
    <property type="match status" value="1"/>
</dbReference>
<protein>
    <submittedName>
        <fullName evidence="5">Peptidase M23B</fullName>
    </submittedName>
</protein>
<dbReference type="InterPro" id="IPR018392">
    <property type="entry name" value="LysM"/>
</dbReference>
<feature type="chain" id="PRO_5039912245" evidence="3">
    <location>
        <begin position="24"/>
        <end position="394"/>
    </location>
</feature>
<comment type="similarity">
    <text evidence="1">Belongs to the E.coli NlpD/Haemophilus LppB family.</text>
</comment>
<dbReference type="EMBL" id="CP000699">
    <property type="protein sequence ID" value="ABQ67007.1"/>
    <property type="molecule type" value="Genomic_DNA"/>
</dbReference>
<dbReference type="SMART" id="SM00257">
    <property type="entry name" value="LysM"/>
    <property type="match status" value="2"/>
</dbReference>
<feature type="compositionally biased region" description="Pro residues" evidence="2">
    <location>
        <begin position="66"/>
        <end position="97"/>
    </location>
</feature>
<dbReference type="InterPro" id="IPR011055">
    <property type="entry name" value="Dup_hybrid_motif"/>
</dbReference>
<evidence type="ECO:0000313" key="6">
    <source>
        <dbReference type="Proteomes" id="UP000001989"/>
    </source>
</evidence>
<name>A0A9J9LB66_RHIWR</name>
<feature type="signal peptide" evidence="3">
    <location>
        <begin position="1"/>
        <end position="23"/>
    </location>
</feature>
<dbReference type="InterPro" id="IPR016047">
    <property type="entry name" value="M23ase_b-sheet_dom"/>
</dbReference>
<keyword evidence="6" id="KW-1185">Reference proteome</keyword>
<dbReference type="Gene3D" id="2.70.70.10">
    <property type="entry name" value="Glucose Permease (Domain IIA)"/>
    <property type="match status" value="1"/>
</dbReference>
<accession>A0A9J9LB66</accession>
<proteinExistence type="inferred from homology"/>
<dbReference type="OrthoDB" id="9795421at2"/>
<feature type="domain" description="LysM" evidence="4">
    <location>
        <begin position="161"/>
        <end position="205"/>
    </location>
</feature>
<organism evidence="5 6">
    <name type="scientific">Rhizorhabdus wittichii (strain DSM 6014 / CCUG 31198 / JCM 15750 / NBRC 105917 / EY 4224 / RW1)</name>
    <name type="common">Sphingomonas wittichii</name>
    <dbReference type="NCBI Taxonomy" id="392499"/>
    <lineage>
        <taxon>Bacteria</taxon>
        <taxon>Pseudomonadati</taxon>
        <taxon>Pseudomonadota</taxon>
        <taxon>Alphaproteobacteria</taxon>
        <taxon>Sphingomonadales</taxon>
        <taxon>Sphingomonadaceae</taxon>
        <taxon>Rhizorhabdus</taxon>
    </lineage>
</organism>
<dbReference type="SUPFAM" id="SSF54106">
    <property type="entry name" value="LysM domain"/>
    <property type="match status" value="1"/>
</dbReference>